<protein>
    <submittedName>
        <fullName evidence="3">IS110 family transposase</fullName>
    </submittedName>
</protein>
<evidence type="ECO:0000313" key="3">
    <source>
        <dbReference type="EMBL" id="MCD5317191.1"/>
    </source>
</evidence>
<feature type="domain" description="Transposase IS116/IS110/IS902 C-terminal" evidence="2">
    <location>
        <begin position="280"/>
        <end position="363"/>
    </location>
</feature>
<name>A0A9X1NNV7_9ACTN</name>
<dbReference type="Proteomes" id="UP001138997">
    <property type="component" value="Unassembled WGS sequence"/>
</dbReference>
<reference evidence="3" key="1">
    <citation type="submission" date="2021-11" db="EMBL/GenBank/DDBJ databases">
        <title>Streptomyces corallinus and Kineosporia corallina sp. nov., two new coral-derived marine actinobacteria.</title>
        <authorList>
            <person name="Buangrab K."/>
            <person name="Sutthacheep M."/>
            <person name="Yeemin T."/>
            <person name="Harunari E."/>
            <person name="Igarashi Y."/>
            <person name="Sripreechasak P."/>
            <person name="Kanchanasin P."/>
            <person name="Tanasupawat S."/>
            <person name="Phongsopitanun W."/>
        </authorList>
    </citation>
    <scope>NUCLEOTIDE SEQUENCE</scope>
    <source>
        <strain evidence="3">JCM 31032</strain>
    </source>
</reference>
<accession>A0A9X1NNV7</accession>
<dbReference type="InterPro" id="IPR002525">
    <property type="entry name" value="Transp_IS110-like_N"/>
</dbReference>
<dbReference type="Pfam" id="PF02371">
    <property type="entry name" value="Transposase_20"/>
    <property type="match status" value="1"/>
</dbReference>
<dbReference type="EMBL" id="JAJOMB010000048">
    <property type="protein sequence ID" value="MCD5317191.1"/>
    <property type="molecule type" value="Genomic_DNA"/>
</dbReference>
<keyword evidence="4" id="KW-1185">Reference proteome</keyword>
<comment type="caution">
    <text evidence="3">The sequence shown here is derived from an EMBL/GenBank/DDBJ whole genome shotgun (WGS) entry which is preliminary data.</text>
</comment>
<dbReference type="Pfam" id="PF01548">
    <property type="entry name" value="DEDD_Tnp_IS110"/>
    <property type="match status" value="1"/>
</dbReference>
<dbReference type="PANTHER" id="PTHR33055">
    <property type="entry name" value="TRANSPOSASE FOR INSERTION SEQUENCE ELEMENT IS1111A"/>
    <property type="match status" value="1"/>
</dbReference>
<proteinExistence type="predicted"/>
<evidence type="ECO:0000313" key="4">
    <source>
        <dbReference type="Proteomes" id="UP001138997"/>
    </source>
</evidence>
<dbReference type="GO" id="GO:0003677">
    <property type="term" value="F:DNA binding"/>
    <property type="evidence" value="ECO:0007669"/>
    <property type="project" value="InterPro"/>
</dbReference>
<dbReference type="NCBIfam" id="NF033542">
    <property type="entry name" value="transpos_IS110"/>
    <property type="match status" value="1"/>
</dbReference>
<evidence type="ECO:0000259" key="1">
    <source>
        <dbReference type="Pfam" id="PF01548"/>
    </source>
</evidence>
<dbReference type="InterPro" id="IPR003346">
    <property type="entry name" value="Transposase_20"/>
</dbReference>
<gene>
    <name evidence="3" type="ORF">LR394_40505</name>
</gene>
<dbReference type="GO" id="GO:0004803">
    <property type="term" value="F:transposase activity"/>
    <property type="evidence" value="ECO:0007669"/>
    <property type="project" value="InterPro"/>
</dbReference>
<evidence type="ECO:0000259" key="2">
    <source>
        <dbReference type="Pfam" id="PF02371"/>
    </source>
</evidence>
<organism evidence="3 4">
    <name type="scientific">Kineosporia babensis</name>
    <dbReference type="NCBI Taxonomy" id="499548"/>
    <lineage>
        <taxon>Bacteria</taxon>
        <taxon>Bacillati</taxon>
        <taxon>Actinomycetota</taxon>
        <taxon>Actinomycetes</taxon>
        <taxon>Kineosporiales</taxon>
        <taxon>Kineosporiaceae</taxon>
        <taxon>Kineosporia</taxon>
    </lineage>
</organism>
<sequence>MNKNTGPGPASGYDVYCGVDVGKSEHHACALDASGRRLHDKALPNEQADVVAVLTGLQARGRVLVIVDQPASIGALVIAVARLLGIDVAYLPGLAMRRIADLHPGNAKTDARDAYVIADAARTMPHTLRRVGTDDETLAGLSVLAGYDDDLAAQSTRLTNRLRDALLHVHPALERLLGKNIDRPGVIALLAQAPTPDALRSLSPSAMSTLIAEGGSPRVAKTLPAQITTALAAQTLTIPATAEFGRVIAGVAAQLRDIRAQRAELAADLEARLEAHPLASVLTSMPGIGVRTCTKILTIIGDGSSFPTAGHLAAYAGLAPVTRRSGTSIRGESPSRGGNHALKNALFLSAFASLADPDSRAYYDRKRAEGKRHNAALICLARRRTDVIFAMIRDRKPYQPRPTARPAAATAAA</sequence>
<dbReference type="PANTHER" id="PTHR33055:SF3">
    <property type="entry name" value="PUTATIVE TRANSPOSASE FOR IS117-RELATED"/>
    <property type="match status" value="1"/>
</dbReference>
<dbReference type="InterPro" id="IPR047650">
    <property type="entry name" value="Transpos_IS110"/>
</dbReference>
<dbReference type="AlphaFoldDB" id="A0A9X1NNV7"/>
<dbReference type="GO" id="GO:0006313">
    <property type="term" value="P:DNA transposition"/>
    <property type="evidence" value="ECO:0007669"/>
    <property type="project" value="InterPro"/>
</dbReference>
<feature type="domain" description="Transposase IS110-like N-terminal" evidence="1">
    <location>
        <begin position="17"/>
        <end position="171"/>
    </location>
</feature>
<dbReference type="RefSeq" id="WP_231450052.1">
    <property type="nucleotide sequence ID" value="NZ_JAJOMB010000048.1"/>
</dbReference>